<proteinExistence type="predicted"/>
<organism evidence="1">
    <name type="scientific">Anguilla anguilla</name>
    <name type="common">European freshwater eel</name>
    <name type="synonym">Muraena anguilla</name>
    <dbReference type="NCBI Taxonomy" id="7936"/>
    <lineage>
        <taxon>Eukaryota</taxon>
        <taxon>Metazoa</taxon>
        <taxon>Chordata</taxon>
        <taxon>Craniata</taxon>
        <taxon>Vertebrata</taxon>
        <taxon>Euteleostomi</taxon>
        <taxon>Actinopterygii</taxon>
        <taxon>Neopterygii</taxon>
        <taxon>Teleostei</taxon>
        <taxon>Anguilliformes</taxon>
        <taxon>Anguillidae</taxon>
        <taxon>Anguilla</taxon>
    </lineage>
</organism>
<reference evidence="1" key="2">
    <citation type="journal article" date="2015" name="Fish Shellfish Immunol.">
        <title>Early steps in the European eel (Anguilla anguilla)-Vibrio vulnificus interaction in the gills: Role of the RtxA13 toxin.</title>
        <authorList>
            <person name="Callol A."/>
            <person name="Pajuelo D."/>
            <person name="Ebbesson L."/>
            <person name="Teles M."/>
            <person name="MacKenzie S."/>
            <person name="Amaro C."/>
        </authorList>
    </citation>
    <scope>NUCLEOTIDE SEQUENCE</scope>
</reference>
<reference evidence="1" key="1">
    <citation type="submission" date="2014-11" db="EMBL/GenBank/DDBJ databases">
        <authorList>
            <person name="Amaro Gonzalez C."/>
        </authorList>
    </citation>
    <scope>NUCLEOTIDE SEQUENCE</scope>
</reference>
<protein>
    <submittedName>
        <fullName evidence="1">Uncharacterized protein</fullName>
    </submittedName>
</protein>
<evidence type="ECO:0000313" key="1">
    <source>
        <dbReference type="EMBL" id="JAH38019.1"/>
    </source>
</evidence>
<accession>A0A0E9S9D5</accession>
<sequence length="58" mass="6751">MKCDASLLSGMYAICNQTFYVYAVKTWYYHTYHMVKVIQALKLVRSCSEDVPIPNSRL</sequence>
<dbReference type="EMBL" id="GBXM01070558">
    <property type="protein sequence ID" value="JAH38019.1"/>
    <property type="molecule type" value="Transcribed_RNA"/>
</dbReference>
<name>A0A0E9S9D5_ANGAN</name>
<dbReference type="AlphaFoldDB" id="A0A0E9S9D5"/>